<dbReference type="Proteomes" id="UP000254235">
    <property type="component" value="Unassembled WGS sequence"/>
</dbReference>
<evidence type="ECO:0000313" key="1">
    <source>
        <dbReference type="EMBL" id="SUC37770.1"/>
    </source>
</evidence>
<proteinExistence type="predicted"/>
<organism evidence="1 2">
    <name type="scientific">Prevotella pallens</name>
    <dbReference type="NCBI Taxonomy" id="60133"/>
    <lineage>
        <taxon>Bacteria</taxon>
        <taxon>Pseudomonadati</taxon>
        <taxon>Bacteroidota</taxon>
        <taxon>Bacteroidia</taxon>
        <taxon>Bacteroidales</taxon>
        <taxon>Prevotellaceae</taxon>
        <taxon>Prevotella</taxon>
    </lineage>
</organism>
<evidence type="ECO:0000313" key="2">
    <source>
        <dbReference type="Proteomes" id="UP000254235"/>
    </source>
</evidence>
<sequence length="118" mass="13804">MNRSPTPDGVVRGCFVVECVYFAECSWVISWVLVGYSRNVRNVFVICTLHIRHTKVWFLPCKSMVFGVQKGGFYIAKVWFLFFECYVVANWLQCISWLSVNTSRNRCRYFSAHSLHFG</sequence>
<gene>
    <name evidence="1" type="ORF">NCTC13043_02266</name>
</gene>
<dbReference type="EMBL" id="UGTP01000003">
    <property type="protein sequence ID" value="SUC37770.1"/>
    <property type="molecule type" value="Genomic_DNA"/>
</dbReference>
<reference evidence="1 2" key="1">
    <citation type="submission" date="2018-06" db="EMBL/GenBank/DDBJ databases">
        <authorList>
            <consortium name="Pathogen Informatics"/>
            <person name="Doyle S."/>
        </authorList>
    </citation>
    <scope>NUCLEOTIDE SEQUENCE [LARGE SCALE GENOMIC DNA]</scope>
    <source>
        <strain evidence="1 2">NCTC13043</strain>
    </source>
</reference>
<accession>A0A379G9R0</accession>
<name>A0A379G9R0_9BACT</name>
<dbReference type="AlphaFoldDB" id="A0A379G9R0"/>
<protein>
    <submittedName>
        <fullName evidence="1">Uncharacterized protein</fullName>
    </submittedName>
</protein>